<evidence type="ECO:0000256" key="2">
    <source>
        <dbReference type="ARBA" id="ARBA00023012"/>
    </source>
</evidence>
<keyword evidence="11" id="KW-1185">Reference proteome</keyword>
<dbReference type="Gene3D" id="1.10.10.10">
    <property type="entry name" value="Winged helix-like DNA-binding domain superfamily/Winged helix DNA-binding domain"/>
    <property type="match status" value="1"/>
</dbReference>
<dbReference type="Pfam" id="PF00486">
    <property type="entry name" value="Trans_reg_C"/>
    <property type="match status" value="1"/>
</dbReference>
<dbReference type="InterPro" id="IPR011006">
    <property type="entry name" value="CheY-like_superfamily"/>
</dbReference>
<evidence type="ECO:0000256" key="3">
    <source>
        <dbReference type="ARBA" id="ARBA00023015"/>
    </source>
</evidence>
<evidence type="ECO:0000313" key="11">
    <source>
        <dbReference type="Proteomes" id="UP001165648"/>
    </source>
</evidence>
<comment type="caution">
    <text evidence="6">Lacks conserved residue(s) required for the propagation of feature annotation.</text>
</comment>
<proteinExistence type="predicted"/>
<dbReference type="PROSITE" id="PS50110">
    <property type="entry name" value="RESPONSE_REGULATORY"/>
    <property type="match status" value="1"/>
</dbReference>
<dbReference type="InterPro" id="IPR001867">
    <property type="entry name" value="OmpR/PhoB-type_DNA-bd"/>
</dbReference>
<dbReference type="Pfam" id="PF00072">
    <property type="entry name" value="Response_reg"/>
    <property type="match status" value="1"/>
</dbReference>
<evidence type="ECO:0000256" key="4">
    <source>
        <dbReference type="ARBA" id="ARBA00023125"/>
    </source>
</evidence>
<organism evidence="10 11">
    <name type="scientific">Bombella saccharophila</name>
    <dbReference type="NCBI Taxonomy" id="2967338"/>
    <lineage>
        <taxon>Bacteria</taxon>
        <taxon>Pseudomonadati</taxon>
        <taxon>Pseudomonadota</taxon>
        <taxon>Alphaproteobacteria</taxon>
        <taxon>Acetobacterales</taxon>
        <taxon>Acetobacteraceae</taxon>
        <taxon>Bombella</taxon>
    </lineage>
</organism>
<evidence type="ECO:0000256" key="1">
    <source>
        <dbReference type="ARBA" id="ARBA00022553"/>
    </source>
</evidence>
<protein>
    <submittedName>
        <fullName evidence="10">Response regulator transcription factor</fullName>
    </submittedName>
</protein>
<keyword evidence="2" id="KW-0902">Two-component regulatory system</keyword>
<dbReference type="SMART" id="SM00448">
    <property type="entry name" value="REC"/>
    <property type="match status" value="1"/>
</dbReference>
<dbReference type="Gene3D" id="3.40.50.2300">
    <property type="match status" value="1"/>
</dbReference>
<keyword evidence="5" id="KW-0804">Transcription</keyword>
<dbReference type="PANTHER" id="PTHR48111:SF22">
    <property type="entry name" value="REGULATOR OF RPOS"/>
    <property type="match status" value="1"/>
</dbReference>
<dbReference type="InterPro" id="IPR039420">
    <property type="entry name" value="WalR-like"/>
</dbReference>
<feature type="domain" description="Response regulatory" evidence="8">
    <location>
        <begin position="2"/>
        <end position="116"/>
    </location>
</feature>
<keyword evidence="4 7" id="KW-0238">DNA-binding</keyword>
<dbReference type="SUPFAM" id="SSF52172">
    <property type="entry name" value="CheY-like"/>
    <property type="match status" value="1"/>
</dbReference>
<dbReference type="CDD" id="cd00383">
    <property type="entry name" value="trans_reg_C"/>
    <property type="match status" value="1"/>
</dbReference>
<dbReference type="EMBL" id="JANIDW010000001">
    <property type="protein sequence ID" value="MCX5613770.1"/>
    <property type="molecule type" value="Genomic_DNA"/>
</dbReference>
<dbReference type="RefSeq" id="WP_099026206.1">
    <property type="nucleotide sequence ID" value="NZ_JANIDW010000001.1"/>
</dbReference>
<sequence length="256" mass="28470">MRILIAENDSVAVEQLITVLERFSYQVEHVKTADDALNMFKHYQYDLFITALGLPDLPGEELIRQLRRSRVATPIMVISSQADAQTKVAAFSAGADDYVTKPFDMSETQARVQALTRRAYGASEPRLSVGPLELDLESRMVSINGQFLNLTSKEYSILELLLLRKGAVLTKDMFLNHLYGGIDEPEMKIIDVFICKLRRKLQRFGADHMIITVWGRGYILQDPTATAPALATAHTAPPAAQNLARSEAAHNLCHAG</sequence>
<dbReference type="SMART" id="SM00862">
    <property type="entry name" value="Trans_reg_C"/>
    <property type="match status" value="1"/>
</dbReference>
<keyword evidence="1" id="KW-0597">Phosphoprotein</keyword>
<dbReference type="Proteomes" id="UP001165648">
    <property type="component" value="Unassembled WGS sequence"/>
</dbReference>
<name>A0ABT3W5Y2_9PROT</name>
<evidence type="ECO:0000259" key="9">
    <source>
        <dbReference type="PROSITE" id="PS51755"/>
    </source>
</evidence>
<dbReference type="InterPro" id="IPR036388">
    <property type="entry name" value="WH-like_DNA-bd_sf"/>
</dbReference>
<evidence type="ECO:0000256" key="6">
    <source>
        <dbReference type="PROSITE-ProRule" id="PRU00169"/>
    </source>
</evidence>
<gene>
    <name evidence="10" type="ORF">NQF64_00700</name>
</gene>
<feature type="domain" description="OmpR/PhoB-type" evidence="9">
    <location>
        <begin position="124"/>
        <end position="222"/>
    </location>
</feature>
<feature type="DNA-binding region" description="OmpR/PhoB-type" evidence="7">
    <location>
        <begin position="124"/>
        <end position="222"/>
    </location>
</feature>
<evidence type="ECO:0000256" key="7">
    <source>
        <dbReference type="PROSITE-ProRule" id="PRU01091"/>
    </source>
</evidence>
<reference evidence="10 11" key="1">
    <citation type="submission" date="2022-07" db="EMBL/GenBank/DDBJ databases">
        <title>Bombella genomes.</title>
        <authorList>
            <person name="Harer L."/>
            <person name="Styblova S."/>
            <person name="Ehrmann M."/>
        </authorList>
    </citation>
    <scope>NUCLEOTIDE SEQUENCE [LARGE SCALE GENOMIC DNA]</scope>
    <source>
        <strain evidence="10 11">TMW 2.2558</strain>
    </source>
</reference>
<comment type="caution">
    <text evidence="10">The sequence shown here is derived from an EMBL/GenBank/DDBJ whole genome shotgun (WGS) entry which is preliminary data.</text>
</comment>
<evidence type="ECO:0000313" key="10">
    <source>
        <dbReference type="EMBL" id="MCX5613770.1"/>
    </source>
</evidence>
<accession>A0ABT3W5Y2</accession>
<evidence type="ECO:0000259" key="8">
    <source>
        <dbReference type="PROSITE" id="PS50110"/>
    </source>
</evidence>
<dbReference type="InterPro" id="IPR001789">
    <property type="entry name" value="Sig_transdc_resp-reg_receiver"/>
</dbReference>
<evidence type="ECO:0000256" key="5">
    <source>
        <dbReference type="ARBA" id="ARBA00023163"/>
    </source>
</evidence>
<keyword evidence="3" id="KW-0805">Transcription regulation</keyword>
<dbReference type="PROSITE" id="PS51755">
    <property type="entry name" value="OMPR_PHOB"/>
    <property type="match status" value="1"/>
</dbReference>
<dbReference type="PANTHER" id="PTHR48111">
    <property type="entry name" value="REGULATOR OF RPOS"/>
    <property type="match status" value="1"/>
</dbReference>